<protein>
    <submittedName>
        <fullName evidence="3">EF hand domain containing protein</fullName>
    </submittedName>
</protein>
<feature type="region of interest" description="Disordered" evidence="1">
    <location>
        <begin position="1"/>
        <end position="108"/>
    </location>
</feature>
<organism evidence="3 5">
    <name type="scientific">Nitzschia inconspicua</name>
    <dbReference type="NCBI Taxonomy" id="303405"/>
    <lineage>
        <taxon>Eukaryota</taxon>
        <taxon>Sar</taxon>
        <taxon>Stramenopiles</taxon>
        <taxon>Ochrophyta</taxon>
        <taxon>Bacillariophyta</taxon>
        <taxon>Bacillariophyceae</taxon>
        <taxon>Bacillariophycidae</taxon>
        <taxon>Bacillariales</taxon>
        <taxon>Bacillariaceae</taxon>
        <taxon>Nitzschia</taxon>
    </lineage>
</organism>
<dbReference type="CDD" id="cd00051">
    <property type="entry name" value="EFh"/>
    <property type="match status" value="1"/>
</dbReference>
<feature type="compositionally biased region" description="Low complexity" evidence="1">
    <location>
        <begin position="138"/>
        <end position="150"/>
    </location>
</feature>
<reference evidence="3" key="2">
    <citation type="submission" date="2021-04" db="EMBL/GenBank/DDBJ databases">
        <authorList>
            <person name="Podell S."/>
        </authorList>
    </citation>
    <scope>NUCLEOTIDE SEQUENCE</scope>
    <source>
        <strain evidence="3">Hildebrandi</strain>
    </source>
</reference>
<evidence type="ECO:0000313" key="4">
    <source>
        <dbReference type="EMBL" id="KAG7372832.1"/>
    </source>
</evidence>
<comment type="caution">
    <text evidence="3">The sequence shown here is derived from an EMBL/GenBank/DDBJ whole genome shotgun (WGS) entry which is preliminary data.</text>
</comment>
<feature type="region of interest" description="Disordered" evidence="1">
    <location>
        <begin position="133"/>
        <end position="171"/>
    </location>
</feature>
<feature type="compositionally biased region" description="Basic and acidic residues" evidence="1">
    <location>
        <begin position="42"/>
        <end position="57"/>
    </location>
</feature>
<dbReference type="EMBL" id="JAGRRH010000027">
    <property type="protein sequence ID" value="KAG7340202.1"/>
    <property type="molecule type" value="Genomic_DNA"/>
</dbReference>
<feature type="compositionally biased region" description="Low complexity" evidence="1">
    <location>
        <begin position="25"/>
        <end position="40"/>
    </location>
</feature>
<dbReference type="Pfam" id="PF13499">
    <property type="entry name" value="EF-hand_7"/>
    <property type="match status" value="1"/>
</dbReference>
<reference evidence="3" key="1">
    <citation type="journal article" date="2021" name="Sci. Rep.">
        <title>Diploid genomic architecture of Nitzschia inconspicua, an elite biomass production diatom.</title>
        <authorList>
            <person name="Oliver A."/>
            <person name="Podell S."/>
            <person name="Pinowska A."/>
            <person name="Traller J.C."/>
            <person name="Smith S.R."/>
            <person name="McClure R."/>
            <person name="Beliaev A."/>
            <person name="Bohutskyi P."/>
            <person name="Hill E.A."/>
            <person name="Rabines A."/>
            <person name="Zheng H."/>
            <person name="Allen L.Z."/>
            <person name="Kuo A."/>
            <person name="Grigoriev I.V."/>
            <person name="Allen A.E."/>
            <person name="Hazlebeck D."/>
            <person name="Allen E.E."/>
        </authorList>
    </citation>
    <scope>NUCLEOTIDE SEQUENCE</scope>
    <source>
        <strain evidence="3">Hildebrandi</strain>
    </source>
</reference>
<dbReference type="PROSITE" id="PS50222">
    <property type="entry name" value="EF_HAND_2"/>
    <property type="match status" value="2"/>
</dbReference>
<dbReference type="InterPro" id="IPR018247">
    <property type="entry name" value="EF_Hand_1_Ca_BS"/>
</dbReference>
<accession>A0A9K3KAM6</accession>
<dbReference type="EMBL" id="JAGRRH010000002">
    <property type="protein sequence ID" value="KAG7372832.1"/>
    <property type="molecule type" value="Genomic_DNA"/>
</dbReference>
<evidence type="ECO:0000256" key="1">
    <source>
        <dbReference type="SAM" id="MobiDB-lite"/>
    </source>
</evidence>
<feature type="domain" description="EF-hand" evidence="2">
    <location>
        <begin position="228"/>
        <end position="263"/>
    </location>
</feature>
<evidence type="ECO:0000313" key="5">
    <source>
        <dbReference type="Proteomes" id="UP000693970"/>
    </source>
</evidence>
<sequence>MRLFRTFGASDKSKKKNQRHNDDGSPTTTTTTTTTPPSSTESSDRNEHETEEPRINADKMGLAVRAYAAAATKTANPTTTSNTTATTTSNNNNNSVSSKTRTTTSKGVAAAVVSKSNNSKRVNNNQSLSTIVAAVPLPSHSHTTSTTISPKKPKTDNNNNNNNNNKNRPKVGNFLTRTQMFQDMLEWAFRQVDADGSGEVDPQELYSGLLLIHLKLGSYAGPAACKPISREQTDAMFRRVDVDGNGTLSKDEFDAVMMVLFGNALLRVAFQYACTIVLVPLLAQQLLNATVWIGTYILNIVVQTWTDHRYHTVVHWEDDDLDVWERVWSDVSTSVMMWTPSQLDQVFGTLYGWIQAIPVSVRNSIPLTFISTILSLMLIPWSLMKIDDYFQQLAERKKLRLVAQ</sequence>
<feature type="compositionally biased region" description="Low complexity" evidence="1">
    <location>
        <begin position="157"/>
        <end position="166"/>
    </location>
</feature>
<dbReference type="Proteomes" id="UP000693970">
    <property type="component" value="Unassembled WGS sequence"/>
</dbReference>
<feature type="compositionally biased region" description="Low complexity" evidence="1">
    <location>
        <begin position="68"/>
        <end position="108"/>
    </location>
</feature>
<feature type="domain" description="EF-hand" evidence="2">
    <location>
        <begin position="180"/>
        <end position="215"/>
    </location>
</feature>
<dbReference type="SMART" id="SM00054">
    <property type="entry name" value="EFh"/>
    <property type="match status" value="2"/>
</dbReference>
<evidence type="ECO:0000313" key="3">
    <source>
        <dbReference type="EMBL" id="KAG7340202.1"/>
    </source>
</evidence>
<name>A0A9K3KAM6_9STRA</name>
<dbReference type="GO" id="GO:0005509">
    <property type="term" value="F:calcium ion binding"/>
    <property type="evidence" value="ECO:0007669"/>
    <property type="project" value="InterPro"/>
</dbReference>
<evidence type="ECO:0000259" key="2">
    <source>
        <dbReference type="PROSITE" id="PS50222"/>
    </source>
</evidence>
<dbReference type="PROSITE" id="PS00018">
    <property type="entry name" value="EF_HAND_1"/>
    <property type="match status" value="2"/>
</dbReference>
<dbReference type="OrthoDB" id="186625at2759"/>
<gene>
    <name evidence="3" type="ORF">IV203_023745</name>
    <name evidence="4" type="ORF">IV203_033556</name>
</gene>
<dbReference type="AlphaFoldDB" id="A0A9K3KAM6"/>
<proteinExistence type="predicted"/>
<keyword evidence="5" id="KW-1185">Reference proteome</keyword>
<dbReference type="InterPro" id="IPR002048">
    <property type="entry name" value="EF_hand_dom"/>
</dbReference>